<evidence type="ECO:0000313" key="2">
    <source>
        <dbReference type="EMBL" id="KAE9593982.1"/>
    </source>
</evidence>
<keyword evidence="1" id="KW-0472">Membrane</keyword>
<evidence type="ECO:0000313" key="3">
    <source>
        <dbReference type="Proteomes" id="UP000447434"/>
    </source>
</evidence>
<dbReference type="Proteomes" id="UP000447434">
    <property type="component" value="Chromosome 18"/>
</dbReference>
<reference evidence="3" key="1">
    <citation type="journal article" date="2020" name="Nat. Commun.">
        <title>Genome sequence of the cluster root forming white lupin.</title>
        <authorList>
            <person name="Hufnagel B."/>
            <person name="Marques A."/>
            <person name="Soriano A."/>
            <person name="Marques L."/>
            <person name="Divol F."/>
            <person name="Doumas P."/>
            <person name="Sallet E."/>
            <person name="Mancinotti D."/>
            <person name="Carrere S."/>
            <person name="Marande W."/>
            <person name="Arribat S."/>
            <person name="Keller J."/>
            <person name="Huneau C."/>
            <person name="Blein T."/>
            <person name="Aime D."/>
            <person name="Laguerre M."/>
            <person name="Taylor J."/>
            <person name="Schubert V."/>
            <person name="Nelson M."/>
            <person name="Geu-Flores F."/>
            <person name="Crespi M."/>
            <person name="Gallardo-Guerrero K."/>
            <person name="Delaux P.-M."/>
            <person name="Salse J."/>
            <person name="Berges H."/>
            <person name="Guyot R."/>
            <person name="Gouzy J."/>
            <person name="Peret B."/>
        </authorList>
    </citation>
    <scope>NUCLEOTIDE SEQUENCE [LARGE SCALE GENOMIC DNA]</scope>
    <source>
        <strain evidence="3">cv. Amiga</strain>
    </source>
</reference>
<keyword evidence="1" id="KW-0812">Transmembrane</keyword>
<dbReference type="AlphaFoldDB" id="A0A6A4NX93"/>
<dbReference type="EMBL" id="WOCE01000018">
    <property type="protein sequence ID" value="KAE9593982.1"/>
    <property type="molecule type" value="Genomic_DNA"/>
</dbReference>
<keyword evidence="1" id="KW-1133">Transmembrane helix</keyword>
<gene>
    <name evidence="2" type="ORF">Lalb_Chr18g0048771</name>
</gene>
<evidence type="ECO:0000256" key="1">
    <source>
        <dbReference type="SAM" id="Phobius"/>
    </source>
</evidence>
<name>A0A6A4NX93_LUPAL</name>
<keyword evidence="3" id="KW-1185">Reference proteome</keyword>
<accession>A0A6A4NX93</accession>
<comment type="caution">
    <text evidence="2">The sequence shown here is derived from an EMBL/GenBank/DDBJ whole genome shotgun (WGS) entry which is preliminary data.</text>
</comment>
<proteinExistence type="predicted"/>
<feature type="transmembrane region" description="Helical" evidence="1">
    <location>
        <begin position="45"/>
        <end position="64"/>
    </location>
</feature>
<protein>
    <submittedName>
        <fullName evidence="2">Uncharacterized protein</fullName>
    </submittedName>
</protein>
<organism evidence="2 3">
    <name type="scientific">Lupinus albus</name>
    <name type="common">White lupine</name>
    <name type="synonym">Lupinus termis</name>
    <dbReference type="NCBI Taxonomy" id="3870"/>
    <lineage>
        <taxon>Eukaryota</taxon>
        <taxon>Viridiplantae</taxon>
        <taxon>Streptophyta</taxon>
        <taxon>Embryophyta</taxon>
        <taxon>Tracheophyta</taxon>
        <taxon>Spermatophyta</taxon>
        <taxon>Magnoliopsida</taxon>
        <taxon>eudicotyledons</taxon>
        <taxon>Gunneridae</taxon>
        <taxon>Pentapetalae</taxon>
        <taxon>rosids</taxon>
        <taxon>fabids</taxon>
        <taxon>Fabales</taxon>
        <taxon>Fabaceae</taxon>
        <taxon>Papilionoideae</taxon>
        <taxon>50 kb inversion clade</taxon>
        <taxon>genistoids sensu lato</taxon>
        <taxon>core genistoids</taxon>
        <taxon>Genisteae</taxon>
        <taxon>Lupinus</taxon>
    </lineage>
</organism>
<sequence length="69" mass="7925">MHAQTSSLFVSFGSHDFAHHLVYLMHMTNPFLLLSLDHFKVVQEVVIILSALHLVYLSLIYLCLEKISI</sequence>